<reference evidence="1 2" key="1">
    <citation type="journal article" date="2020" name="Biotechnol. Biofuels">
        <title>New insights from the biogas microbiome by comprehensive genome-resolved metagenomics of nearly 1600 species originating from multiple anaerobic digesters.</title>
        <authorList>
            <person name="Campanaro S."/>
            <person name="Treu L."/>
            <person name="Rodriguez-R L.M."/>
            <person name="Kovalovszki A."/>
            <person name="Ziels R.M."/>
            <person name="Maus I."/>
            <person name="Zhu X."/>
            <person name="Kougias P.G."/>
            <person name="Basile A."/>
            <person name="Luo G."/>
            <person name="Schluter A."/>
            <person name="Konstantinidis K.T."/>
            <person name="Angelidaki I."/>
        </authorList>
    </citation>
    <scope>NUCLEOTIDE SEQUENCE [LARGE SCALE GENOMIC DNA]</scope>
    <source>
        <strain evidence="1">AS27yjCOA_61</strain>
    </source>
</reference>
<accession>A0A847J441</accession>
<name>A0A847J441_9LACT</name>
<gene>
    <name evidence="1" type="ORF">GX453_06280</name>
</gene>
<dbReference type="EMBL" id="JAAYVO010000082">
    <property type="protein sequence ID" value="NLH35613.1"/>
    <property type="molecule type" value="Genomic_DNA"/>
</dbReference>
<comment type="caution">
    <text evidence="1">The sequence shown here is derived from an EMBL/GenBank/DDBJ whole genome shotgun (WGS) entry which is preliminary data.</text>
</comment>
<dbReference type="Proteomes" id="UP000559962">
    <property type="component" value="Unassembled WGS sequence"/>
</dbReference>
<proteinExistence type="predicted"/>
<evidence type="ECO:0000313" key="2">
    <source>
        <dbReference type="Proteomes" id="UP000559962"/>
    </source>
</evidence>
<sequence length="82" mass="9577">MLSTIKWRDVPDFLITMFEEQSNDELWRIYLSNPLREDTFNDFKQKILESNRPKEQVEQEAQAAARHALDMLDSVGGDSFGI</sequence>
<dbReference type="AlphaFoldDB" id="A0A847J441"/>
<protein>
    <submittedName>
        <fullName evidence="1">Uncharacterized protein</fullName>
    </submittedName>
</protein>
<dbReference type="RefSeq" id="WP_143188716.1">
    <property type="nucleotide sequence ID" value="NZ_JBHOFK010000003.1"/>
</dbReference>
<evidence type="ECO:0000313" key="1">
    <source>
        <dbReference type="EMBL" id="NLH35613.1"/>
    </source>
</evidence>
<organism evidence="1 2">
    <name type="scientific">Pseudolactococcus chungangensis</name>
    <dbReference type="NCBI Taxonomy" id="451457"/>
    <lineage>
        <taxon>Bacteria</taxon>
        <taxon>Bacillati</taxon>
        <taxon>Bacillota</taxon>
        <taxon>Bacilli</taxon>
        <taxon>Lactobacillales</taxon>
        <taxon>Streptococcaceae</taxon>
        <taxon>Pseudolactococcus</taxon>
    </lineage>
</organism>